<comment type="caution">
    <text evidence="2">The sequence shown here is derived from an EMBL/GenBank/DDBJ whole genome shotgun (WGS) entry which is preliminary data.</text>
</comment>
<dbReference type="AlphaFoldDB" id="R6XTX6"/>
<name>R6XTX6_9FIRM</name>
<organism evidence="2">
    <name type="scientific">Phascolarctobacterium succinatutens CAG:287</name>
    <dbReference type="NCBI Taxonomy" id="1263101"/>
    <lineage>
        <taxon>Bacteria</taxon>
        <taxon>Bacillati</taxon>
        <taxon>Bacillota</taxon>
        <taxon>Negativicutes</taxon>
        <taxon>Acidaminococcales</taxon>
        <taxon>Acidaminococcaceae</taxon>
        <taxon>Phascolarctobacterium</taxon>
    </lineage>
</organism>
<keyword evidence="1" id="KW-0175">Coiled coil</keyword>
<dbReference type="PROSITE" id="PS51257">
    <property type="entry name" value="PROKAR_LIPOPROTEIN"/>
    <property type="match status" value="1"/>
</dbReference>
<gene>
    <name evidence="2" type="ORF">BN587_01618</name>
</gene>
<evidence type="ECO:0000313" key="2">
    <source>
        <dbReference type="EMBL" id="CDD09742.1"/>
    </source>
</evidence>
<dbReference type="EMBL" id="CBGL010000015">
    <property type="protein sequence ID" value="CDD09742.1"/>
    <property type="molecule type" value="Genomic_DNA"/>
</dbReference>
<reference evidence="2" key="1">
    <citation type="submission" date="2012-11" db="EMBL/GenBank/DDBJ databases">
        <title>Dependencies among metagenomic species, viruses, plasmids and units of genetic variation.</title>
        <authorList>
            <person name="Nielsen H.B."/>
            <person name="Almeida M."/>
            <person name="Juncker A.S."/>
            <person name="Rasmussen S."/>
            <person name="Li J."/>
            <person name="Sunagawa S."/>
            <person name="Plichta D."/>
            <person name="Gautier L."/>
            <person name="Le Chatelier E."/>
            <person name="Peletier E."/>
            <person name="Bonde I."/>
            <person name="Nielsen T."/>
            <person name="Manichanh C."/>
            <person name="Arumugam M."/>
            <person name="Batto J."/>
            <person name="Santos M.B.Q.D."/>
            <person name="Blom N."/>
            <person name="Borruel N."/>
            <person name="Burgdorf K.S."/>
            <person name="Boumezbeur F."/>
            <person name="Casellas F."/>
            <person name="Dore J."/>
            <person name="Guarner F."/>
            <person name="Hansen T."/>
            <person name="Hildebrand F."/>
            <person name="Kaas R.S."/>
            <person name="Kennedy S."/>
            <person name="Kristiansen K."/>
            <person name="Kultima J.R."/>
            <person name="Leonard P."/>
            <person name="Levenez F."/>
            <person name="Lund O."/>
            <person name="Moumen B."/>
            <person name="Le Paslier D."/>
            <person name="Pons N."/>
            <person name="Pedersen O."/>
            <person name="Prifti E."/>
            <person name="Qin J."/>
            <person name="Raes J."/>
            <person name="Tap J."/>
            <person name="Tims S."/>
            <person name="Ussery D.W."/>
            <person name="Yamada T."/>
            <person name="MetaHit consortium"/>
            <person name="Renault P."/>
            <person name="Sicheritz-Ponten T."/>
            <person name="Bork P."/>
            <person name="Wang J."/>
            <person name="Brunak S."/>
            <person name="Ehrlich S.D."/>
        </authorList>
    </citation>
    <scope>NUCLEOTIDE SEQUENCE [LARGE SCALE GENOMIC DNA]</scope>
</reference>
<dbReference type="HOGENOM" id="CLU_578533_0_0_9"/>
<sequence>MKKLFFYAMLILTVVLTGCGKSEEQKIHSMYLNNSTKVAEMETEQAQAMLENRNIDKQKMLKQIKNLIEENDKNIAKLSDEKYDEAKANESFMDFSKKMMDSKDNGPSKKDGEKAIKRYQIANYAKSVKDYLQAYNVYLKRVCSNMEQYSGNNGPMEMEAFEKVEFQNAVLQHDLNWYGMANDGEFHKGAAYLDCSGASYRVQEIGDTKLGFAVLERRKIDDWVYSVTIAFTNMSKNETIDLDKLSVNLRIGNDLLTPKKFNVITFGDRNDLKGFKLNSKQVLTVECQYFLESKYKDFNLHWTQLELDNGKGKLLINTGAYKYNVEGILNMQQEENNSKATTYSNSNANSNVNSNVNSSGPKYNLFHPQAFLNGDKYIPEVFQRQGAHRYVDCRSAKILSRNNGQTIVQYDMIVIGSTGQQSRQQCIVGLLTGKGYLVQYQADDGSWHPMDRTTASLAGYNAGLVLIDYLQL</sequence>
<evidence type="ECO:0008006" key="3">
    <source>
        <dbReference type="Google" id="ProtNLM"/>
    </source>
</evidence>
<proteinExistence type="predicted"/>
<accession>R6XTX6</accession>
<protein>
    <recommendedName>
        <fullName evidence="3">Lipoprotein</fullName>
    </recommendedName>
</protein>
<dbReference type="RefSeq" id="WP_021720658.1">
    <property type="nucleotide sequence ID" value="NZ_FR892810.1"/>
</dbReference>
<feature type="coiled-coil region" evidence="1">
    <location>
        <begin position="38"/>
        <end position="81"/>
    </location>
</feature>
<evidence type="ECO:0000256" key="1">
    <source>
        <dbReference type="SAM" id="Coils"/>
    </source>
</evidence>
<dbReference type="Proteomes" id="UP000014937">
    <property type="component" value="Unassembled WGS sequence"/>
</dbReference>